<dbReference type="STRING" id="349163.Acry_0529"/>
<proteinExistence type="inferred from homology"/>
<keyword evidence="5" id="KW-0808">Transferase</keyword>
<evidence type="ECO:0000256" key="1">
    <source>
        <dbReference type="ARBA" id="ARBA00005051"/>
    </source>
</evidence>
<comment type="function">
    <text evidence="10">Catalyzes the transfer of pyrophosphate from adenosine triphosphate (ATP) to 6-hydroxymethyl-7,8-dihydropterin, an enzymatic step in folate biosynthesis pathway.</text>
</comment>
<evidence type="ECO:0000256" key="2">
    <source>
        <dbReference type="ARBA" id="ARBA00005810"/>
    </source>
</evidence>
<evidence type="ECO:0000256" key="12">
    <source>
        <dbReference type="ARBA" id="ARBA00033413"/>
    </source>
</evidence>
<dbReference type="Gene3D" id="3.30.70.560">
    <property type="entry name" value="7,8-Dihydro-6-hydroxymethylpterin-pyrophosphokinase HPPK"/>
    <property type="match status" value="1"/>
</dbReference>
<evidence type="ECO:0000256" key="8">
    <source>
        <dbReference type="ARBA" id="ARBA00022840"/>
    </source>
</evidence>
<dbReference type="EC" id="2.7.6.3" evidence="3"/>
<comment type="similarity">
    <text evidence="2">Belongs to the HPPK family.</text>
</comment>
<evidence type="ECO:0000256" key="4">
    <source>
        <dbReference type="ARBA" id="ARBA00016218"/>
    </source>
</evidence>
<dbReference type="GO" id="GO:0016301">
    <property type="term" value="F:kinase activity"/>
    <property type="evidence" value="ECO:0007669"/>
    <property type="project" value="UniProtKB-KW"/>
</dbReference>
<evidence type="ECO:0000256" key="9">
    <source>
        <dbReference type="ARBA" id="ARBA00022909"/>
    </source>
</evidence>
<keyword evidence="15" id="KW-1185">Reference proteome</keyword>
<name>A5FVX1_ACICJ</name>
<protein>
    <recommendedName>
        <fullName evidence="4">2-amino-4-hydroxy-6-hydroxymethyldihydropteridine pyrophosphokinase</fullName>
        <ecNumber evidence="3">2.7.6.3</ecNumber>
    </recommendedName>
    <alternativeName>
        <fullName evidence="11">6-hydroxymethyl-7,8-dihydropterin pyrophosphokinase</fullName>
    </alternativeName>
    <alternativeName>
        <fullName evidence="12">7,8-dihydro-6-hydroxymethylpterin-pyrophosphokinase</fullName>
    </alternativeName>
</protein>
<keyword evidence="8" id="KW-0067">ATP-binding</keyword>
<evidence type="ECO:0000256" key="10">
    <source>
        <dbReference type="ARBA" id="ARBA00029409"/>
    </source>
</evidence>
<accession>A5FVX1</accession>
<sequence>MQKIETIHLEAVSSWYRTRPVPPDPTQPDFCNGVVRFSGAPDPVALLEALHEIEARFGRVRSVPNAARTLDLDLIDVNGMVRETGSPILPHPRAHLRTFVLRPLLDVAPDWVHPLLLRPARELFSALPERAEGEIRLW</sequence>
<organism evidence="14 15">
    <name type="scientific">Acidiphilium cryptum (strain JF-5)</name>
    <dbReference type="NCBI Taxonomy" id="349163"/>
    <lineage>
        <taxon>Bacteria</taxon>
        <taxon>Pseudomonadati</taxon>
        <taxon>Pseudomonadota</taxon>
        <taxon>Alphaproteobacteria</taxon>
        <taxon>Acetobacterales</taxon>
        <taxon>Acidocellaceae</taxon>
        <taxon>Acidiphilium</taxon>
    </lineage>
</organism>
<keyword evidence="9" id="KW-0289">Folate biosynthesis</keyword>
<dbReference type="PANTHER" id="PTHR43071:SF1">
    <property type="entry name" value="2-AMINO-4-HYDROXY-6-HYDROXYMETHYLDIHYDROPTERIDINE PYROPHOSPHOKINASE"/>
    <property type="match status" value="1"/>
</dbReference>
<keyword evidence="7 14" id="KW-0418">Kinase</keyword>
<dbReference type="Pfam" id="PF01288">
    <property type="entry name" value="HPPK"/>
    <property type="match status" value="1"/>
</dbReference>
<evidence type="ECO:0000259" key="13">
    <source>
        <dbReference type="Pfam" id="PF01288"/>
    </source>
</evidence>
<dbReference type="PANTHER" id="PTHR43071">
    <property type="entry name" value="2-AMINO-4-HYDROXY-6-HYDROXYMETHYLDIHYDROPTERIDINE PYROPHOSPHOKINASE"/>
    <property type="match status" value="1"/>
</dbReference>
<evidence type="ECO:0000313" key="15">
    <source>
        <dbReference type="Proteomes" id="UP000000245"/>
    </source>
</evidence>
<evidence type="ECO:0000256" key="7">
    <source>
        <dbReference type="ARBA" id="ARBA00022777"/>
    </source>
</evidence>
<dbReference type="GO" id="GO:0046654">
    <property type="term" value="P:tetrahydrofolate biosynthetic process"/>
    <property type="evidence" value="ECO:0007669"/>
    <property type="project" value="UniProtKB-UniPathway"/>
</dbReference>
<dbReference type="GO" id="GO:0046656">
    <property type="term" value="P:folic acid biosynthetic process"/>
    <property type="evidence" value="ECO:0007669"/>
    <property type="project" value="UniProtKB-KW"/>
</dbReference>
<dbReference type="GO" id="GO:0003848">
    <property type="term" value="F:2-amino-4-hydroxy-6-hydroxymethyldihydropteridine diphosphokinase activity"/>
    <property type="evidence" value="ECO:0007669"/>
    <property type="project" value="UniProtKB-EC"/>
</dbReference>
<dbReference type="NCBIfam" id="TIGR01498">
    <property type="entry name" value="folK"/>
    <property type="match status" value="1"/>
</dbReference>
<dbReference type="HOGENOM" id="CLU_097916_3_2_5"/>
<gene>
    <name evidence="14" type="ordered locus">Acry_0529</name>
</gene>
<dbReference type="KEGG" id="acr:Acry_0529"/>
<dbReference type="AlphaFoldDB" id="A5FVX1"/>
<evidence type="ECO:0000256" key="3">
    <source>
        <dbReference type="ARBA" id="ARBA00013253"/>
    </source>
</evidence>
<evidence type="ECO:0000313" key="14">
    <source>
        <dbReference type="EMBL" id="ABQ29753.1"/>
    </source>
</evidence>
<evidence type="ECO:0000256" key="11">
    <source>
        <dbReference type="ARBA" id="ARBA00029766"/>
    </source>
</evidence>
<dbReference type="Proteomes" id="UP000000245">
    <property type="component" value="Chromosome"/>
</dbReference>
<feature type="domain" description="7,8-dihydro-6-hydroxymethylpterin-pyrophosphokinase" evidence="13">
    <location>
        <begin position="7"/>
        <end position="109"/>
    </location>
</feature>
<dbReference type="InterPro" id="IPR035907">
    <property type="entry name" value="Hppk_sf"/>
</dbReference>
<keyword evidence="6" id="KW-0547">Nucleotide-binding</keyword>
<dbReference type="InterPro" id="IPR000550">
    <property type="entry name" value="Hppk"/>
</dbReference>
<evidence type="ECO:0000256" key="5">
    <source>
        <dbReference type="ARBA" id="ARBA00022679"/>
    </source>
</evidence>
<dbReference type="eggNOG" id="COG0801">
    <property type="taxonomic scope" value="Bacteria"/>
</dbReference>
<comment type="pathway">
    <text evidence="1">Cofactor biosynthesis; tetrahydrofolate biosynthesis; 2-amino-4-hydroxy-6-hydroxymethyl-7,8-dihydropteridine diphosphate from 7,8-dihydroneopterin triphosphate: step 4/4.</text>
</comment>
<dbReference type="GO" id="GO:0005524">
    <property type="term" value="F:ATP binding"/>
    <property type="evidence" value="ECO:0007669"/>
    <property type="project" value="UniProtKB-KW"/>
</dbReference>
<dbReference type="UniPathway" id="UPA00077">
    <property type="reaction ID" value="UER00155"/>
</dbReference>
<evidence type="ECO:0000256" key="6">
    <source>
        <dbReference type="ARBA" id="ARBA00022741"/>
    </source>
</evidence>
<dbReference type="SUPFAM" id="SSF55083">
    <property type="entry name" value="6-hydroxymethyl-7,8-dihydropterin pyrophosphokinase, HPPK"/>
    <property type="match status" value="1"/>
</dbReference>
<dbReference type="CDD" id="cd00483">
    <property type="entry name" value="HPPK"/>
    <property type="match status" value="1"/>
</dbReference>
<reference evidence="14 15" key="1">
    <citation type="submission" date="2007-05" db="EMBL/GenBank/DDBJ databases">
        <title>Complete sequence of chromosome of Acidiphilium cryptum JF-5.</title>
        <authorList>
            <consortium name="US DOE Joint Genome Institute"/>
            <person name="Copeland A."/>
            <person name="Lucas S."/>
            <person name="Lapidus A."/>
            <person name="Barry K."/>
            <person name="Detter J.C."/>
            <person name="Glavina del Rio T."/>
            <person name="Hammon N."/>
            <person name="Israni S."/>
            <person name="Dalin E."/>
            <person name="Tice H."/>
            <person name="Pitluck S."/>
            <person name="Sims D."/>
            <person name="Brettin T."/>
            <person name="Bruce D."/>
            <person name="Han C."/>
            <person name="Schmutz J."/>
            <person name="Larimer F."/>
            <person name="Land M."/>
            <person name="Hauser L."/>
            <person name="Kyrpides N."/>
            <person name="Kim E."/>
            <person name="Magnuson T."/>
            <person name="Richardson P."/>
        </authorList>
    </citation>
    <scope>NUCLEOTIDE SEQUENCE [LARGE SCALE GENOMIC DNA]</scope>
    <source>
        <strain evidence="14 15">JF-5</strain>
    </source>
</reference>
<dbReference type="EMBL" id="CP000697">
    <property type="protein sequence ID" value="ABQ29753.1"/>
    <property type="molecule type" value="Genomic_DNA"/>
</dbReference>